<evidence type="ECO:0000259" key="4">
    <source>
        <dbReference type="PROSITE" id="PS50043"/>
    </source>
</evidence>
<dbReference type="InterPro" id="IPR000792">
    <property type="entry name" value="Tscrpt_reg_LuxR_C"/>
</dbReference>
<dbReference type="InterPro" id="IPR016032">
    <property type="entry name" value="Sig_transdc_resp-reg_C-effctor"/>
</dbReference>
<sequence>MPCSSSLDVSEYYKVNNKISDTGSFKDIAQNILSPLSRLVGAETSLFAVLKKTDHGVYAENLISNSVDHQSSVEYMKKFQHNDPVLPYAFVRAKEIHKLGISKSFTFALDNIIDFRQFSRGHYYNEFLRPNSLRQILATGIPSKTDSSLVYVLGFHRYCNNAFRKKDVQIPSYFGPVLFNALNNLELNTQLADHNIISSYLKKQISETGLVILDNTNSVVFANHTGQDHLQVKQDSTHYYSGLDRDLITIVESHIPQMNRSLTRKVEFDYNGVKITARMIIPDIKNLGKRIILNTHRPSHAIISSVEIEKYGLTQRETDISSLIVMGMTSPEISDKLCISIRTVENHLRSIYAKTDVHNRTSLAYKLASPQ</sequence>
<dbReference type="PROSITE" id="PS50043">
    <property type="entry name" value="HTH_LUXR_2"/>
    <property type="match status" value="1"/>
</dbReference>
<dbReference type="GO" id="GO:0003677">
    <property type="term" value="F:DNA binding"/>
    <property type="evidence" value="ECO:0007669"/>
    <property type="project" value="UniProtKB-KW"/>
</dbReference>
<evidence type="ECO:0000256" key="1">
    <source>
        <dbReference type="ARBA" id="ARBA00023015"/>
    </source>
</evidence>
<keyword evidence="3" id="KW-0804">Transcription</keyword>
<dbReference type="PROSITE" id="PS00622">
    <property type="entry name" value="HTH_LUXR_1"/>
    <property type="match status" value="1"/>
</dbReference>
<dbReference type="PANTHER" id="PTHR44688">
    <property type="entry name" value="DNA-BINDING TRANSCRIPTIONAL ACTIVATOR DEVR_DOSR"/>
    <property type="match status" value="1"/>
</dbReference>
<organism evidence="5">
    <name type="scientific">hydrothermal vent metagenome</name>
    <dbReference type="NCBI Taxonomy" id="652676"/>
    <lineage>
        <taxon>unclassified sequences</taxon>
        <taxon>metagenomes</taxon>
        <taxon>ecological metagenomes</taxon>
    </lineage>
</organism>
<reference evidence="5" key="1">
    <citation type="submission" date="2018-06" db="EMBL/GenBank/DDBJ databases">
        <authorList>
            <person name="Zhirakovskaya E."/>
        </authorList>
    </citation>
    <scope>NUCLEOTIDE SEQUENCE</scope>
</reference>
<dbReference type="GO" id="GO:0006355">
    <property type="term" value="P:regulation of DNA-templated transcription"/>
    <property type="evidence" value="ECO:0007669"/>
    <property type="project" value="InterPro"/>
</dbReference>
<accession>A0A3B0RH70</accession>
<protein>
    <recommendedName>
        <fullName evidence="4">HTH luxR-type domain-containing protein</fullName>
    </recommendedName>
</protein>
<keyword evidence="2" id="KW-0238">DNA-binding</keyword>
<proteinExistence type="predicted"/>
<evidence type="ECO:0000256" key="2">
    <source>
        <dbReference type="ARBA" id="ARBA00023125"/>
    </source>
</evidence>
<name>A0A3B0RH70_9ZZZZ</name>
<dbReference type="EMBL" id="UOEJ01000019">
    <property type="protein sequence ID" value="VAV91137.1"/>
    <property type="molecule type" value="Genomic_DNA"/>
</dbReference>
<dbReference type="PANTHER" id="PTHR44688:SF16">
    <property type="entry name" value="DNA-BINDING TRANSCRIPTIONAL ACTIVATOR DEVR_DOSR"/>
    <property type="match status" value="1"/>
</dbReference>
<feature type="domain" description="HTH luxR-type" evidence="4">
    <location>
        <begin position="306"/>
        <end position="371"/>
    </location>
</feature>
<gene>
    <name evidence="5" type="ORF">MNBD_ALPHA01-1805</name>
</gene>
<dbReference type="Pfam" id="PF00196">
    <property type="entry name" value="GerE"/>
    <property type="match status" value="1"/>
</dbReference>
<evidence type="ECO:0000313" key="5">
    <source>
        <dbReference type="EMBL" id="VAV91137.1"/>
    </source>
</evidence>
<dbReference type="PRINTS" id="PR00038">
    <property type="entry name" value="HTHLUXR"/>
</dbReference>
<dbReference type="Gene3D" id="1.10.10.10">
    <property type="entry name" value="Winged helix-like DNA-binding domain superfamily/Winged helix DNA-binding domain"/>
    <property type="match status" value="1"/>
</dbReference>
<keyword evidence="1" id="KW-0805">Transcription regulation</keyword>
<evidence type="ECO:0000256" key="3">
    <source>
        <dbReference type="ARBA" id="ARBA00023163"/>
    </source>
</evidence>
<dbReference type="AlphaFoldDB" id="A0A3B0RH70"/>
<dbReference type="SUPFAM" id="SSF46894">
    <property type="entry name" value="C-terminal effector domain of the bipartite response regulators"/>
    <property type="match status" value="1"/>
</dbReference>
<dbReference type="SMART" id="SM00421">
    <property type="entry name" value="HTH_LUXR"/>
    <property type="match status" value="1"/>
</dbReference>
<dbReference type="InterPro" id="IPR036388">
    <property type="entry name" value="WH-like_DNA-bd_sf"/>
</dbReference>
<dbReference type="CDD" id="cd06170">
    <property type="entry name" value="LuxR_C_like"/>
    <property type="match status" value="1"/>
</dbReference>